<sequence length="343" mass="39408">MLELAKDRGIFYSPRDSRETLANNLSLLPQDYHDLNLILDQREHSGRAEKLTSIVLNTQLSIDEIKEVSDDYREQAPGDEKVITHQDGTNKYLVTVQYSEIDYSKNRLVQRRPKQAGIEFIIEGDKTIVRMPANAKAKEIVHNLKERLDGKKKTDIPADLIELTEFTNSEQRTEFFTSLISKLPDFKLDDVTSVKVESNIKEVDENELDLEDDQDAEQAGQEMLALVKNVAFKGQSLLASTEYQQLRAKGFFITSIIWRSKQTISPYFIVEYEAGFEEPDAGRGFKYIVRGAFHFQNREYTKTLRPISPEHKQQLLSLIEQTAHRTLAEIRNKVEEVAADHTD</sequence>
<proteinExistence type="predicted"/>
<evidence type="ECO:0000313" key="1">
    <source>
        <dbReference type="EMBL" id="MBI5250743.1"/>
    </source>
</evidence>
<name>A0A9D6V4U4_9BACT</name>
<organism evidence="1 2">
    <name type="scientific">Desulfomonile tiedjei</name>
    <dbReference type="NCBI Taxonomy" id="2358"/>
    <lineage>
        <taxon>Bacteria</taxon>
        <taxon>Pseudomonadati</taxon>
        <taxon>Thermodesulfobacteriota</taxon>
        <taxon>Desulfomonilia</taxon>
        <taxon>Desulfomonilales</taxon>
        <taxon>Desulfomonilaceae</taxon>
        <taxon>Desulfomonile</taxon>
    </lineage>
</organism>
<accession>A0A9D6V4U4</accession>
<dbReference type="Proteomes" id="UP000807825">
    <property type="component" value="Unassembled WGS sequence"/>
</dbReference>
<evidence type="ECO:0000313" key="2">
    <source>
        <dbReference type="Proteomes" id="UP000807825"/>
    </source>
</evidence>
<dbReference type="AlphaFoldDB" id="A0A9D6V4U4"/>
<gene>
    <name evidence="1" type="ORF">HY912_14730</name>
</gene>
<reference evidence="1" key="1">
    <citation type="submission" date="2020-07" db="EMBL/GenBank/DDBJ databases">
        <title>Huge and variable diversity of episymbiotic CPR bacteria and DPANN archaea in groundwater ecosystems.</title>
        <authorList>
            <person name="He C.Y."/>
            <person name="Keren R."/>
            <person name="Whittaker M."/>
            <person name="Farag I.F."/>
            <person name="Doudna J."/>
            <person name="Cate J.H.D."/>
            <person name="Banfield J.F."/>
        </authorList>
    </citation>
    <scope>NUCLEOTIDE SEQUENCE</scope>
    <source>
        <strain evidence="1">NC_groundwater_1664_Pr3_B-0.1um_52_9</strain>
    </source>
</reference>
<protein>
    <submittedName>
        <fullName evidence="1">Uncharacterized protein</fullName>
    </submittedName>
</protein>
<dbReference type="EMBL" id="JACRDE010000385">
    <property type="protein sequence ID" value="MBI5250743.1"/>
    <property type="molecule type" value="Genomic_DNA"/>
</dbReference>
<comment type="caution">
    <text evidence="1">The sequence shown here is derived from an EMBL/GenBank/DDBJ whole genome shotgun (WGS) entry which is preliminary data.</text>
</comment>